<dbReference type="SUPFAM" id="SSF51735">
    <property type="entry name" value="NAD(P)-binding Rossmann-fold domains"/>
    <property type="match status" value="1"/>
</dbReference>
<keyword evidence="6" id="KW-1185">Reference proteome</keyword>
<dbReference type="GO" id="GO:0019632">
    <property type="term" value="P:shikimate metabolic process"/>
    <property type="evidence" value="ECO:0007669"/>
    <property type="project" value="TreeGrafter"/>
</dbReference>
<dbReference type="PANTHER" id="PTHR21089:SF1">
    <property type="entry name" value="BIFUNCTIONAL 3-DEHYDROQUINATE DEHYDRATASE_SHIKIMATE DEHYDROGENASE, CHLOROPLASTIC"/>
    <property type="match status" value="1"/>
</dbReference>
<sequence>MARLISGKTRVCAILADPVGHVRTPQALNALFERHAIDAVMVPFEVAPVDLVRTVDGLRAVRNLAGVVVTVPHKSAISALCDRVSDRARLAGAVNVIRREADGRLSGDLLDGEGFAAGLELAGAQLAGKRVFLAGAGGGASAIAFAAAERGVVHLTISNRSRDKANALAARLASGFPKLGLATEGGPENHDIAVNATSLGLKGNDPLPFDPDRLSPGTLVAEVVMQPEVTPLLLSAAERGLPTHPGKWMLEAQLSEILRFLVPDVAPVRVGAT</sequence>
<dbReference type="GO" id="GO:0005829">
    <property type="term" value="C:cytosol"/>
    <property type="evidence" value="ECO:0007669"/>
    <property type="project" value="TreeGrafter"/>
</dbReference>
<evidence type="ECO:0000259" key="4">
    <source>
        <dbReference type="Pfam" id="PF08501"/>
    </source>
</evidence>
<dbReference type="EMBL" id="RKST01000026">
    <property type="protein sequence ID" value="RUM96025.1"/>
    <property type="molecule type" value="Genomic_DNA"/>
</dbReference>
<keyword evidence="3" id="KW-0028">Amino-acid biosynthesis</keyword>
<dbReference type="OrthoDB" id="7873617at2"/>
<accession>A0A432V1N7</accession>
<dbReference type="InterPro" id="IPR046346">
    <property type="entry name" value="Aminoacid_DH-like_N_sf"/>
</dbReference>
<dbReference type="Gene3D" id="3.40.50.720">
    <property type="entry name" value="NAD(P)-binding Rossmann-like Domain"/>
    <property type="match status" value="1"/>
</dbReference>
<name>A0A432V1N7_9HYPH</name>
<feature type="domain" description="Shikimate dehydrogenase substrate binding N-terminal" evidence="4">
    <location>
        <begin position="14"/>
        <end position="97"/>
    </location>
</feature>
<dbReference type="PANTHER" id="PTHR21089">
    <property type="entry name" value="SHIKIMATE DEHYDROGENASE"/>
    <property type="match status" value="1"/>
</dbReference>
<dbReference type="SUPFAM" id="SSF53223">
    <property type="entry name" value="Aminoacid dehydrogenase-like, N-terminal domain"/>
    <property type="match status" value="1"/>
</dbReference>
<gene>
    <name evidence="5" type="ORF">EET67_20375</name>
</gene>
<reference evidence="5 6" key="1">
    <citation type="submission" date="2018-11" db="EMBL/GenBank/DDBJ databases">
        <title>Pseudaminobacter arsenicus sp. nov., an arsenic-resistant bacterium isolated from arsenic-rich aquifers.</title>
        <authorList>
            <person name="Mu Y."/>
        </authorList>
    </citation>
    <scope>NUCLEOTIDE SEQUENCE [LARGE SCALE GENOMIC DNA]</scope>
    <source>
        <strain evidence="5 6">CB3</strain>
    </source>
</reference>
<evidence type="ECO:0000256" key="1">
    <source>
        <dbReference type="ARBA" id="ARBA00004871"/>
    </source>
</evidence>
<dbReference type="Proteomes" id="UP000281647">
    <property type="component" value="Unassembled WGS sequence"/>
</dbReference>
<keyword evidence="2" id="KW-0560">Oxidoreductase</keyword>
<proteinExistence type="predicted"/>
<evidence type="ECO:0000313" key="6">
    <source>
        <dbReference type="Proteomes" id="UP000281647"/>
    </source>
</evidence>
<keyword evidence="3" id="KW-0057">Aromatic amino acid biosynthesis</keyword>
<dbReference type="GO" id="GO:0009073">
    <property type="term" value="P:aromatic amino acid family biosynthetic process"/>
    <property type="evidence" value="ECO:0007669"/>
    <property type="project" value="UniProtKB-KW"/>
</dbReference>
<evidence type="ECO:0000256" key="3">
    <source>
        <dbReference type="ARBA" id="ARBA00023141"/>
    </source>
</evidence>
<dbReference type="InterPro" id="IPR013708">
    <property type="entry name" value="Shikimate_DH-bd_N"/>
</dbReference>
<comment type="pathway">
    <text evidence="1">Metabolic intermediate biosynthesis; chorismate biosynthesis; chorismate from D-erythrose 4-phosphate and phosphoenolpyruvate: step 4/7.</text>
</comment>
<dbReference type="AlphaFoldDB" id="A0A432V1N7"/>
<dbReference type="InterPro" id="IPR036291">
    <property type="entry name" value="NAD(P)-bd_dom_sf"/>
</dbReference>
<dbReference type="RefSeq" id="WP_128625451.1">
    <property type="nucleotide sequence ID" value="NZ_ML133513.1"/>
</dbReference>
<dbReference type="GO" id="GO:0004764">
    <property type="term" value="F:shikimate 3-dehydrogenase (NADP+) activity"/>
    <property type="evidence" value="ECO:0007669"/>
    <property type="project" value="InterPro"/>
</dbReference>
<dbReference type="GO" id="GO:0009423">
    <property type="term" value="P:chorismate biosynthetic process"/>
    <property type="evidence" value="ECO:0007669"/>
    <property type="project" value="TreeGrafter"/>
</dbReference>
<dbReference type="GO" id="GO:0050661">
    <property type="term" value="F:NADP binding"/>
    <property type="evidence" value="ECO:0007669"/>
    <property type="project" value="TreeGrafter"/>
</dbReference>
<dbReference type="InterPro" id="IPR022893">
    <property type="entry name" value="Shikimate_DH_fam"/>
</dbReference>
<dbReference type="Gene3D" id="3.40.50.10860">
    <property type="entry name" value="Leucine Dehydrogenase, chain A, domain 1"/>
    <property type="match status" value="1"/>
</dbReference>
<comment type="caution">
    <text evidence="5">The sequence shown here is derived from an EMBL/GenBank/DDBJ whole genome shotgun (WGS) entry which is preliminary data.</text>
</comment>
<evidence type="ECO:0000256" key="2">
    <source>
        <dbReference type="ARBA" id="ARBA00023002"/>
    </source>
</evidence>
<organism evidence="5 6">
    <name type="scientific">Borborobacter arsenicus</name>
    <dbReference type="NCBI Taxonomy" id="1851146"/>
    <lineage>
        <taxon>Bacteria</taxon>
        <taxon>Pseudomonadati</taxon>
        <taxon>Pseudomonadota</taxon>
        <taxon>Alphaproteobacteria</taxon>
        <taxon>Hyphomicrobiales</taxon>
        <taxon>Phyllobacteriaceae</taxon>
        <taxon>Borborobacter</taxon>
    </lineage>
</organism>
<protein>
    <submittedName>
        <fullName evidence="5">Shikimate dehydrogenase</fullName>
    </submittedName>
</protein>
<dbReference type="Pfam" id="PF08501">
    <property type="entry name" value="Shikimate_dh_N"/>
    <property type="match status" value="1"/>
</dbReference>
<evidence type="ECO:0000313" key="5">
    <source>
        <dbReference type="EMBL" id="RUM96025.1"/>
    </source>
</evidence>